<dbReference type="SUPFAM" id="SSF54060">
    <property type="entry name" value="His-Me finger endonucleases"/>
    <property type="match status" value="1"/>
</dbReference>
<dbReference type="GO" id="GO:0016788">
    <property type="term" value="F:hydrolase activity, acting on ester bonds"/>
    <property type="evidence" value="ECO:0007669"/>
    <property type="project" value="InterPro"/>
</dbReference>
<gene>
    <name evidence="3" type="ORF">ENH89_19610</name>
</gene>
<evidence type="ECO:0000313" key="4">
    <source>
        <dbReference type="Proteomes" id="UP000885680"/>
    </source>
</evidence>
<evidence type="ECO:0000259" key="1">
    <source>
        <dbReference type="Pfam" id="PF07463"/>
    </source>
</evidence>
<dbReference type="InterPro" id="IPR044925">
    <property type="entry name" value="His-Me_finger_sf"/>
</dbReference>
<protein>
    <recommendedName>
        <fullName evidence="5">HNH endonuclease</fullName>
    </recommendedName>
</protein>
<organism evidence="3 4">
    <name type="scientific">Aurantimonas coralicida</name>
    <dbReference type="NCBI Taxonomy" id="182270"/>
    <lineage>
        <taxon>Bacteria</taxon>
        <taxon>Pseudomonadati</taxon>
        <taxon>Pseudomonadota</taxon>
        <taxon>Alphaproteobacteria</taxon>
        <taxon>Hyphomicrobiales</taxon>
        <taxon>Aurantimonadaceae</taxon>
        <taxon>Aurantimonas</taxon>
    </lineage>
</organism>
<feature type="domain" description="NUMOD4" evidence="1">
    <location>
        <begin position="6"/>
        <end position="60"/>
    </location>
</feature>
<feature type="domain" description="HNH nuclease" evidence="2">
    <location>
        <begin position="70"/>
        <end position="113"/>
    </location>
</feature>
<dbReference type="Pfam" id="PF13392">
    <property type="entry name" value="HNH_3"/>
    <property type="match status" value="1"/>
</dbReference>
<dbReference type="Gene3D" id="3.90.75.20">
    <property type="match status" value="1"/>
</dbReference>
<evidence type="ECO:0000313" key="3">
    <source>
        <dbReference type="EMBL" id="HEU02478.1"/>
    </source>
</evidence>
<proteinExistence type="predicted"/>
<sequence length="181" mass="20658">MPEAIEQWRSIPGWEGRYEVSDLGRVRSLWTGCRGGRRLRKGPMLLNGERVPDGYIRIDLRDMDRRERIFVHRLVLLAFVGPCPEGMEGCHTNDVGEDNHLTNLRWGTPAENREDARRNGRILYGDKNPRASVTDEQRKEVKRLAGTMSHRRIAQVVGMPYSTVGHIIRGTDRKKSPCLAG</sequence>
<dbReference type="Pfam" id="PF07463">
    <property type="entry name" value="NUMOD4"/>
    <property type="match status" value="1"/>
</dbReference>
<dbReference type="EMBL" id="DRGN01000282">
    <property type="protein sequence ID" value="HEU02478.1"/>
    <property type="molecule type" value="Genomic_DNA"/>
</dbReference>
<dbReference type="Proteomes" id="UP000885680">
    <property type="component" value="Unassembled WGS sequence"/>
</dbReference>
<dbReference type="InterPro" id="IPR010902">
    <property type="entry name" value="NUMOD4"/>
</dbReference>
<evidence type="ECO:0008006" key="5">
    <source>
        <dbReference type="Google" id="ProtNLM"/>
    </source>
</evidence>
<evidence type="ECO:0000259" key="2">
    <source>
        <dbReference type="Pfam" id="PF13392"/>
    </source>
</evidence>
<accession>A0A9C9TJ47</accession>
<comment type="caution">
    <text evidence="3">The sequence shown here is derived from an EMBL/GenBank/DDBJ whole genome shotgun (WGS) entry which is preliminary data.</text>
</comment>
<dbReference type="InterPro" id="IPR003615">
    <property type="entry name" value="HNH_nuc"/>
</dbReference>
<dbReference type="AlphaFoldDB" id="A0A9C9TJ47"/>
<reference evidence="3" key="1">
    <citation type="journal article" date="2020" name="mSystems">
        <title>Genome- and Community-Level Interaction Insights into Carbon Utilization and Element Cycling Functions of Hydrothermarchaeota in Hydrothermal Sediment.</title>
        <authorList>
            <person name="Zhou Z."/>
            <person name="Liu Y."/>
            <person name="Xu W."/>
            <person name="Pan J."/>
            <person name="Luo Z.H."/>
            <person name="Li M."/>
        </authorList>
    </citation>
    <scope>NUCLEOTIDE SEQUENCE</scope>
    <source>
        <strain evidence="3">HyVt-347</strain>
    </source>
</reference>
<name>A0A9C9TJ47_9HYPH</name>